<accession>A0A1H7WC21</accession>
<keyword evidence="2" id="KW-0456">Lyase</keyword>
<dbReference type="GO" id="GO:0006508">
    <property type="term" value="P:proteolysis"/>
    <property type="evidence" value="ECO:0007669"/>
    <property type="project" value="UniProtKB-KW"/>
</dbReference>
<dbReference type="SUPFAM" id="SSF52317">
    <property type="entry name" value="Class I glutamine amidotransferase-like"/>
    <property type="match status" value="1"/>
</dbReference>
<dbReference type="PANTHER" id="PTHR48094:SF11">
    <property type="entry name" value="GLUTATHIONE-INDEPENDENT GLYOXALASE HSP31-RELATED"/>
    <property type="match status" value="1"/>
</dbReference>
<dbReference type="InterPro" id="IPR029062">
    <property type="entry name" value="Class_I_gatase-like"/>
</dbReference>
<dbReference type="RefSeq" id="WP_091839781.1">
    <property type="nucleotide sequence ID" value="NZ_FOAN01000008.1"/>
</dbReference>
<evidence type="ECO:0000256" key="1">
    <source>
        <dbReference type="ARBA" id="ARBA00023016"/>
    </source>
</evidence>
<feature type="region of interest" description="Disordered" evidence="4">
    <location>
        <begin position="44"/>
        <end position="63"/>
    </location>
</feature>
<gene>
    <name evidence="6" type="ORF">SAMN04515666_10888</name>
</gene>
<keyword evidence="1" id="KW-0346">Stress response</keyword>
<evidence type="ECO:0000256" key="2">
    <source>
        <dbReference type="ARBA" id="ARBA00023239"/>
    </source>
</evidence>
<proteinExistence type="inferred from homology"/>
<feature type="domain" description="DJ-1/PfpI" evidence="5">
    <location>
        <begin position="25"/>
        <end position="222"/>
    </location>
</feature>
<dbReference type="STRING" id="1036779.SAMN04515666_10888"/>
<dbReference type="GO" id="GO:0019243">
    <property type="term" value="P:methylglyoxal catabolic process to D-lactate via S-lactoyl-glutathione"/>
    <property type="evidence" value="ECO:0007669"/>
    <property type="project" value="TreeGrafter"/>
</dbReference>
<dbReference type="InterPro" id="IPR050325">
    <property type="entry name" value="Prot/Nucl_acid_deglycase"/>
</dbReference>
<dbReference type="InterPro" id="IPR002818">
    <property type="entry name" value="DJ-1/PfpI"/>
</dbReference>
<protein>
    <submittedName>
        <fullName evidence="6">Putative intracellular protease/amidase</fullName>
    </submittedName>
</protein>
<dbReference type="CDD" id="cd03141">
    <property type="entry name" value="GATase1_Hsp31_like"/>
    <property type="match status" value="1"/>
</dbReference>
<dbReference type="OrthoDB" id="9792284at2"/>
<sequence length="230" mass="24725">MKILMVLTSHDQLGDTGKKTGFWLEELAAPYFIFREAGVDITLASPKGGQPPLDPKSNEPAFQTQDTRRFESDATATRSLASTVKLGDIDQADYDSVFFPGGHGPLWDLTNDQDVHALLEGMLAANKPVALVCHAPGILIRVKTPDCEPVAKGRSVTGFTNSEEAAVQLVDVVPYLLEDELRSQGANFLAAVDFGVHVVQDGQLITGQNPPSSRATARALLDALARRGET</sequence>
<dbReference type="GO" id="GO:0005737">
    <property type="term" value="C:cytoplasm"/>
    <property type="evidence" value="ECO:0007669"/>
    <property type="project" value="TreeGrafter"/>
</dbReference>
<organism evidence="6 7">
    <name type="scientific">Bosea lupini</name>
    <dbReference type="NCBI Taxonomy" id="1036779"/>
    <lineage>
        <taxon>Bacteria</taxon>
        <taxon>Pseudomonadati</taxon>
        <taxon>Pseudomonadota</taxon>
        <taxon>Alphaproteobacteria</taxon>
        <taxon>Hyphomicrobiales</taxon>
        <taxon>Boseaceae</taxon>
        <taxon>Bosea</taxon>
    </lineage>
</organism>
<dbReference type="GO" id="GO:0019172">
    <property type="term" value="F:glyoxalase III activity"/>
    <property type="evidence" value="ECO:0007669"/>
    <property type="project" value="TreeGrafter"/>
</dbReference>
<dbReference type="AlphaFoldDB" id="A0A1H7WC21"/>
<dbReference type="PANTHER" id="PTHR48094">
    <property type="entry name" value="PROTEIN/NUCLEIC ACID DEGLYCASE DJ-1-RELATED"/>
    <property type="match status" value="1"/>
</dbReference>
<reference evidence="7" key="1">
    <citation type="submission" date="2016-10" db="EMBL/GenBank/DDBJ databases">
        <authorList>
            <person name="Varghese N."/>
            <person name="Submissions S."/>
        </authorList>
    </citation>
    <scope>NUCLEOTIDE SEQUENCE [LARGE SCALE GENOMIC DNA]</scope>
    <source>
        <strain evidence="7">LMG 26383,CCUG 61248,R- 45681</strain>
    </source>
</reference>
<dbReference type="EMBL" id="FOAN01000008">
    <property type="protein sequence ID" value="SEM18558.1"/>
    <property type="molecule type" value="Genomic_DNA"/>
</dbReference>
<evidence type="ECO:0000313" key="6">
    <source>
        <dbReference type="EMBL" id="SEM18558.1"/>
    </source>
</evidence>
<keyword evidence="6" id="KW-0378">Hydrolase</keyword>
<comment type="similarity">
    <text evidence="3">Belongs to the peptidase C56 family. HSP31-like subfamily.</text>
</comment>
<dbReference type="Pfam" id="PF01965">
    <property type="entry name" value="DJ-1_PfpI"/>
    <property type="match status" value="1"/>
</dbReference>
<evidence type="ECO:0000313" key="7">
    <source>
        <dbReference type="Proteomes" id="UP000199664"/>
    </source>
</evidence>
<name>A0A1H7WC21_9HYPH</name>
<dbReference type="GO" id="GO:0008233">
    <property type="term" value="F:peptidase activity"/>
    <property type="evidence" value="ECO:0007669"/>
    <property type="project" value="UniProtKB-KW"/>
</dbReference>
<evidence type="ECO:0000259" key="5">
    <source>
        <dbReference type="Pfam" id="PF01965"/>
    </source>
</evidence>
<evidence type="ECO:0000256" key="4">
    <source>
        <dbReference type="SAM" id="MobiDB-lite"/>
    </source>
</evidence>
<dbReference type="Proteomes" id="UP000199664">
    <property type="component" value="Unassembled WGS sequence"/>
</dbReference>
<keyword evidence="7" id="KW-1185">Reference proteome</keyword>
<dbReference type="Gene3D" id="3.40.50.880">
    <property type="match status" value="1"/>
</dbReference>
<evidence type="ECO:0000256" key="3">
    <source>
        <dbReference type="ARBA" id="ARBA00038493"/>
    </source>
</evidence>
<keyword evidence="6" id="KW-0645">Protease</keyword>